<dbReference type="HOGENOM" id="CLU_020336_35_1_3"/>
<dbReference type="KEGG" id="glj:GKIL_2651"/>
<dbReference type="GO" id="GO:0016787">
    <property type="term" value="F:hydrolase activity"/>
    <property type="evidence" value="ECO:0007669"/>
    <property type="project" value="UniProtKB-KW"/>
</dbReference>
<name>U5QIU8_GLOK1</name>
<dbReference type="InterPro" id="IPR029058">
    <property type="entry name" value="AB_hydrolase_fold"/>
</dbReference>
<keyword evidence="3" id="KW-1185">Reference proteome</keyword>
<dbReference type="PATRIC" id="fig|1183438.3.peg.2609"/>
<keyword evidence="2" id="KW-0378">Hydrolase</keyword>
<dbReference type="AlphaFoldDB" id="U5QIU8"/>
<dbReference type="Gene3D" id="3.40.50.1820">
    <property type="entry name" value="alpha/beta hydrolase"/>
    <property type="match status" value="1"/>
</dbReference>
<evidence type="ECO:0000313" key="3">
    <source>
        <dbReference type="Proteomes" id="UP000017396"/>
    </source>
</evidence>
<protein>
    <submittedName>
        <fullName evidence="2">Alpha/beta hydrolase fold protein</fullName>
    </submittedName>
</protein>
<dbReference type="PANTHER" id="PTHR43194:SF2">
    <property type="entry name" value="PEROXISOMAL MEMBRANE PROTEIN LPX1"/>
    <property type="match status" value="1"/>
</dbReference>
<dbReference type="PRINTS" id="PR00412">
    <property type="entry name" value="EPOXHYDRLASE"/>
</dbReference>
<dbReference type="STRING" id="1183438.GKIL_2651"/>
<dbReference type="InterPro" id="IPR000073">
    <property type="entry name" value="AB_hydrolase_1"/>
</dbReference>
<dbReference type="eggNOG" id="COG0596">
    <property type="taxonomic scope" value="Bacteria"/>
</dbReference>
<gene>
    <name evidence="2" type="ORF">GKIL_2651</name>
</gene>
<proteinExistence type="predicted"/>
<evidence type="ECO:0000259" key="1">
    <source>
        <dbReference type="Pfam" id="PF00561"/>
    </source>
</evidence>
<dbReference type="RefSeq" id="WP_023174099.1">
    <property type="nucleotide sequence ID" value="NC_022600.1"/>
</dbReference>
<evidence type="ECO:0000313" key="2">
    <source>
        <dbReference type="EMBL" id="AGY58897.1"/>
    </source>
</evidence>
<dbReference type="PANTHER" id="PTHR43194">
    <property type="entry name" value="HYDROLASE ALPHA/BETA FOLD FAMILY"/>
    <property type="match status" value="1"/>
</dbReference>
<feature type="domain" description="AB hydrolase-1" evidence="1">
    <location>
        <begin position="28"/>
        <end position="271"/>
    </location>
</feature>
<reference evidence="2 3" key="1">
    <citation type="journal article" date="2013" name="PLoS ONE">
        <title>Cultivation and Complete Genome Sequencing of Gloeobacter kilaueensis sp. nov., from a Lava Cave in Kilauea Caldera, Hawai'i.</title>
        <authorList>
            <person name="Saw J.H."/>
            <person name="Schatz M."/>
            <person name="Brown M.V."/>
            <person name="Kunkel D.D."/>
            <person name="Foster J.S."/>
            <person name="Shick H."/>
            <person name="Christensen S."/>
            <person name="Hou S."/>
            <person name="Wan X."/>
            <person name="Donachie S.P."/>
        </authorList>
    </citation>
    <scope>NUCLEOTIDE SEQUENCE [LARGE SCALE GENOMIC DNA]</scope>
    <source>
        <strain evidence="3">JS</strain>
    </source>
</reference>
<dbReference type="PRINTS" id="PR00111">
    <property type="entry name" value="ABHYDROLASE"/>
</dbReference>
<dbReference type="EMBL" id="CP003587">
    <property type="protein sequence ID" value="AGY58897.1"/>
    <property type="molecule type" value="Genomic_DNA"/>
</dbReference>
<dbReference type="OrthoDB" id="9797695at2"/>
<dbReference type="InterPro" id="IPR000639">
    <property type="entry name" value="Epox_hydrolase-like"/>
</dbReference>
<dbReference type="Proteomes" id="UP000017396">
    <property type="component" value="Chromosome"/>
</dbReference>
<sequence>MPIDELTISAGPGQWSYLQVGSTSSSKPPVLLLHGLPSYSYGWRDLLPFLAEAGFQALAIDWIGFGKSDKPEKKAFAYTPVAFLGALTALVAALKWQRFSLVVQGFLGSVGIQYAQRHPEQIERLAILNAPVATGARLPWNLKQLGLPLVGEMLTQNPLSVDQTLEGGGYWAIPNGDLGMFRRPYSLSGDAGRSLMLTVRNLQLEAALSEIEAGFAPWRSPETPPFPVGLIWGMRDRYLKDALIQSFRASHPQIGFYPIQEAGHYPLEQEPEAVSKAVVRFLSE</sequence>
<dbReference type="SUPFAM" id="SSF53474">
    <property type="entry name" value="alpha/beta-Hydrolases"/>
    <property type="match status" value="1"/>
</dbReference>
<organism evidence="2 3">
    <name type="scientific">Gloeobacter kilaueensis (strain ATCC BAA-2537 / CCAP 1431/1 / ULC 316 / JS1)</name>
    <dbReference type="NCBI Taxonomy" id="1183438"/>
    <lineage>
        <taxon>Bacteria</taxon>
        <taxon>Bacillati</taxon>
        <taxon>Cyanobacteriota</taxon>
        <taxon>Cyanophyceae</taxon>
        <taxon>Gloeobacterales</taxon>
        <taxon>Gloeobacteraceae</taxon>
        <taxon>Gloeobacter</taxon>
    </lineage>
</organism>
<dbReference type="Pfam" id="PF00561">
    <property type="entry name" value="Abhydrolase_1"/>
    <property type="match status" value="1"/>
</dbReference>
<dbReference type="InterPro" id="IPR050228">
    <property type="entry name" value="Carboxylesterase_BioH"/>
</dbReference>
<accession>U5QIU8</accession>